<evidence type="ECO:0008006" key="3">
    <source>
        <dbReference type="Google" id="ProtNLM"/>
    </source>
</evidence>
<protein>
    <recommendedName>
        <fullName evidence="3">Leucine rich repeat (LRR) protein</fullName>
    </recommendedName>
</protein>
<dbReference type="EMBL" id="QREI01000016">
    <property type="protein sequence ID" value="REE07627.1"/>
    <property type="molecule type" value="Genomic_DNA"/>
</dbReference>
<dbReference type="Gene3D" id="3.80.10.10">
    <property type="entry name" value="Ribonuclease Inhibitor"/>
    <property type="match status" value="1"/>
</dbReference>
<proteinExistence type="predicted"/>
<dbReference type="OrthoDB" id="9182697at2"/>
<name>A0A3D9LMN4_9FLAO</name>
<dbReference type="AlphaFoldDB" id="A0A3D9LMN4"/>
<evidence type="ECO:0000313" key="2">
    <source>
        <dbReference type="Proteomes" id="UP000256919"/>
    </source>
</evidence>
<dbReference type="RefSeq" id="WP_115813029.1">
    <property type="nucleotide sequence ID" value="NZ_QREI01000016.1"/>
</dbReference>
<gene>
    <name evidence="1" type="ORF">DFQ09_1161</name>
</gene>
<reference evidence="1 2" key="1">
    <citation type="submission" date="2018-07" db="EMBL/GenBank/DDBJ databases">
        <title>Genomic Encyclopedia of Type Strains, Phase III (KMG-III): the genomes of soil and plant-associated and newly described type strains.</title>
        <authorList>
            <person name="Whitman W."/>
        </authorList>
    </citation>
    <scope>NUCLEOTIDE SEQUENCE [LARGE SCALE GENOMIC DNA]</scope>
    <source>
        <strain evidence="1 2">CECT 7948</strain>
    </source>
</reference>
<sequence length="427" mass="50277">MSILKKIFSSWNKNNFEGVRIEKLKPFEKRFEKSTDTVWFSDNNIEQCIRATQKLGIEHIHLQTNTLDFLRDKRLRNIKGIYIQFKIDDLSPLMIHNQLTHLRISENHHEIFDFDNFPELIFINGIGPKKYVNFDKLTNLRHVYMRNYNKNNFAEFSNFTDLRTLEIYSLSCENLNGLSDLKKLEEIRLEKCPKLLSLNGLGESNYALKQIHLFNCKKLQDASALGELPNITNLLISEVNELNSLKFLLSLSKLENLYIKPLGVGVKKNDYYPLVEKLQEMGKIEQLKKWKRLDEYLNKRVDIEQYHEEQISELQFILKSLSIKDWKEKYEDGLEQYNSKNCKKAENIISKLISKLEKSEDLKENDKIELIKLSVLEFNKLNDSLDGCFIETGEREELCDIFDNIADSVGIDIHTYEDGIASEWRDW</sequence>
<dbReference type="InterPro" id="IPR032675">
    <property type="entry name" value="LRR_dom_sf"/>
</dbReference>
<keyword evidence="2" id="KW-1185">Reference proteome</keyword>
<accession>A0A3D9LMN4</accession>
<evidence type="ECO:0000313" key="1">
    <source>
        <dbReference type="EMBL" id="REE07627.1"/>
    </source>
</evidence>
<comment type="caution">
    <text evidence="1">The sequence shown here is derived from an EMBL/GenBank/DDBJ whole genome shotgun (WGS) entry which is preliminary data.</text>
</comment>
<dbReference type="SUPFAM" id="SSF52058">
    <property type="entry name" value="L domain-like"/>
    <property type="match status" value="1"/>
</dbReference>
<organism evidence="1 2">
    <name type="scientific">Winogradskyella pacifica</name>
    <dbReference type="NCBI Taxonomy" id="664642"/>
    <lineage>
        <taxon>Bacteria</taxon>
        <taxon>Pseudomonadati</taxon>
        <taxon>Bacteroidota</taxon>
        <taxon>Flavobacteriia</taxon>
        <taxon>Flavobacteriales</taxon>
        <taxon>Flavobacteriaceae</taxon>
        <taxon>Winogradskyella</taxon>
    </lineage>
</organism>
<dbReference type="Proteomes" id="UP000256919">
    <property type="component" value="Unassembled WGS sequence"/>
</dbReference>